<dbReference type="PANTHER" id="PTHR46828:SF2">
    <property type="entry name" value="ENDO-1,4-BETA-XYLANASE A-RELATED"/>
    <property type="match status" value="1"/>
</dbReference>
<keyword evidence="14" id="KW-1185">Reference proteome</keyword>
<dbReference type="PROSITE" id="PS51761">
    <property type="entry name" value="GH11_3"/>
    <property type="match status" value="1"/>
</dbReference>
<protein>
    <recommendedName>
        <fullName evidence="3 10">Endo-1,4-beta-xylanase</fullName>
        <ecNumber evidence="3 10">3.2.1.8</ecNumber>
    </recommendedName>
</protein>
<keyword evidence="8 10" id="KW-0624">Polysaccharide degradation</keyword>
<organism evidence="13 14">
    <name type="scientific">Plebeiibacterium sediminum</name>
    <dbReference type="NCBI Taxonomy" id="2992112"/>
    <lineage>
        <taxon>Bacteria</taxon>
        <taxon>Pseudomonadati</taxon>
        <taxon>Bacteroidota</taxon>
        <taxon>Bacteroidia</taxon>
        <taxon>Marinilabiliales</taxon>
        <taxon>Marinilabiliaceae</taxon>
        <taxon>Plebeiibacterium</taxon>
    </lineage>
</organism>
<dbReference type="GO" id="GO:0045493">
    <property type="term" value="P:xylan catabolic process"/>
    <property type="evidence" value="ECO:0007669"/>
    <property type="project" value="UniProtKB-KW"/>
</dbReference>
<evidence type="ECO:0000256" key="4">
    <source>
        <dbReference type="ARBA" id="ARBA00022651"/>
    </source>
</evidence>
<evidence type="ECO:0000256" key="7">
    <source>
        <dbReference type="ARBA" id="ARBA00023295"/>
    </source>
</evidence>
<evidence type="ECO:0000256" key="10">
    <source>
        <dbReference type="RuleBase" id="RU362015"/>
    </source>
</evidence>
<dbReference type="Pfam" id="PF00457">
    <property type="entry name" value="Glyco_hydro_11"/>
    <property type="match status" value="1"/>
</dbReference>
<dbReference type="InterPro" id="IPR033123">
    <property type="entry name" value="GH11_dom"/>
</dbReference>
<feature type="chain" id="PRO_5041952507" description="Endo-1,4-beta-xylanase" evidence="11">
    <location>
        <begin position="20"/>
        <end position="358"/>
    </location>
</feature>
<evidence type="ECO:0000256" key="1">
    <source>
        <dbReference type="ARBA" id="ARBA00000681"/>
    </source>
</evidence>
<dbReference type="InterPro" id="IPR013320">
    <property type="entry name" value="ConA-like_dom_sf"/>
</dbReference>
<keyword evidence="6 10" id="KW-0119">Carbohydrate metabolism</keyword>
<keyword evidence="11" id="KW-0732">Signal</keyword>
<dbReference type="PROSITE" id="PS51257">
    <property type="entry name" value="PROKAR_LIPOPROTEIN"/>
    <property type="match status" value="1"/>
</dbReference>
<feature type="signal peptide" evidence="11">
    <location>
        <begin position="1"/>
        <end position="19"/>
    </location>
</feature>
<comment type="catalytic activity">
    <reaction evidence="1 10">
        <text>Endohydrolysis of (1-&gt;4)-beta-D-xylosidic linkages in xylans.</text>
        <dbReference type="EC" id="3.2.1.8"/>
    </reaction>
</comment>
<dbReference type="Proteomes" id="UP001209229">
    <property type="component" value="Unassembled WGS sequence"/>
</dbReference>
<accession>A0AAE3SGN2</accession>
<dbReference type="Pfam" id="PF16841">
    <property type="entry name" value="CBM60"/>
    <property type="match status" value="1"/>
</dbReference>
<comment type="caution">
    <text evidence="9">Lacks conserved residue(s) required for the propagation of feature annotation.</text>
</comment>
<evidence type="ECO:0000256" key="9">
    <source>
        <dbReference type="PROSITE-ProRule" id="PRU01097"/>
    </source>
</evidence>
<dbReference type="GO" id="GO:0031176">
    <property type="term" value="F:endo-1,4-beta-xylanase activity"/>
    <property type="evidence" value="ECO:0007669"/>
    <property type="project" value="UniProtKB-EC"/>
</dbReference>
<dbReference type="EMBL" id="JAPDPJ010000061">
    <property type="protein sequence ID" value="MCW3788670.1"/>
    <property type="molecule type" value="Genomic_DNA"/>
</dbReference>
<keyword evidence="4 10" id="KW-0858">Xylan degradation</keyword>
<dbReference type="RefSeq" id="WP_301192227.1">
    <property type="nucleotide sequence ID" value="NZ_JAPDPJ010000061.1"/>
</dbReference>
<evidence type="ECO:0000256" key="6">
    <source>
        <dbReference type="ARBA" id="ARBA00023277"/>
    </source>
</evidence>
<dbReference type="EC" id="3.2.1.8" evidence="3 10"/>
<dbReference type="PANTHER" id="PTHR46828">
    <property type="entry name" value="ENDO-1,4-BETA-XYLANASE A-RELATED"/>
    <property type="match status" value="1"/>
</dbReference>
<name>A0AAE3SGN2_9BACT</name>
<evidence type="ECO:0000313" key="13">
    <source>
        <dbReference type="EMBL" id="MCW3788670.1"/>
    </source>
</evidence>
<dbReference type="InterPro" id="IPR001137">
    <property type="entry name" value="Glyco_hydro_11"/>
</dbReference>
<comment type="caution">
    <text evidence="13">The sequence shown here is derived from an EMBL/GenBank/DDBJ whole genome shotgun (WGS) entry which is preliminary data.</text>
</comment>
<evidence type="ECO:0000256" key="8">
    <source>
        <dbReference type="ARBA" id="ARBA00023326"/>
    </source>
</evidence>
<dbReference type="InterPro" id="IPR031768">
    <property type="entry name" value="CBM60_xylan-bd"/>
</dbReference>
<evidence type="ECO:0000256" key="5">
    <source>
        <dbReference type="ARBA" id="ARBA00022801"/>
    </source>
</evidence>
<dbReference type="Gene3D" id="2.60.120.180">
    <property type="match status" value="1"/>
</dbReference>
<evidence type="ECO:0000259" key="12">
    <source>
        <dbReference type="PROSITE" id="PS51761"/>
    </source>
</evidence>
<evidence type="ECO:0000256" key="2">
    <source>
        <dbReference type="ARBA" id="ARBA00004851"/>
    </source>
</evidence>
<comment type="pathway">
    <text evidence="2 10">Glycan degradation; xylan degradation.</text>
</comment>
<comment type="similarity">
    <text evidence="9 10">Belongs to the glycosyl hydrolase 11 (cellulase G) family.</text>
</comment>
<evidence type="ECO:0000313" key="14">
    <source>
        <dbReference type="Proteomes" id="UP001209229"/>
    </source>
</evidence>
<sequence>MKKLLCFAAVFLLIMSACENENLEEVKPEGSAKLKSYQSGTDDGYFWSLWTDDKSGWVDYNNGSGGNYSVSWNYTGNFTCGKGWTTGSKTRVIGYNVGTYSQNGGGGSIAYYGWTRNPLIEYYVNEMWGGHRPDGGTHIGTVYSDGATYDIYTNMRYQKPSIDGTQTFRQVYSTRRSESSVGASHKITFANHANAWARSGYGLGSDMSPSAIMLTESYGTSTGNANLTIWNAGSSTGDTGGGSSGGSALPIRIRARGVSGSERISLYVGGNNCGTWTLSTSMSDYRVTLYTSRGDIRVAYENDASGRDVQIDYVSVDGDWRQAEDQSYNTGVWQNGSCGGSYSEWLHCSGSIGFGNTP</sequence>
<reference evidence="13" key="1">
    <citation type="submission" date="2022-10" db="EMBL/GenBank/DDBJ databases">
        <authorList>
            <person name="Yu W.X."/>
        </authorList>
    </citation>
    <scope>NUCLEOTIDE SEQUENCE</scope>
    <source>
        <strain evidence="13">AAT</strain>
    </source>
</reference>
<dbReference type="PRINTS" id="PR00911">
    <property type="entry name" value="GLHYDRLASE11"/>
</dbReference>
<dbReference type="Gene3D" id="2.60.60.40">
    <property type="match status" value="1"/>
</dbReference>
<feature type="domain" description="GH11" evidence="12">
    <location>
        <begin position="33"/>
        <end position="230"/>
    </location>
</feature>
<keyword evidence="5 10" id="KW-0378">Hydrolase</keyword>
<keyword evidence="7 10" id="KW-0326">Glycosidase</keyword>
<gene>
    <name evidence="13" type="ORF">OM075_19530</name>
</gene>
<dbReference type="SUPFAM" id="SSF49899">
    <property type="entry name" value="Concanavalin A-like lectins/glucanases"/>
    <property type="match status" value="1"/>
</dbReference>
<dbReference type="InterPro" id="IPR013319">
    <property type="entry name" value="GH11/12"/>
</dbReference>
<evidence type="ECO:0000256" key="11">
    <source>
        <dbReference type="SAM" id="SignalP"/>
    </source>
</evidence>
<dbReference type="AlphaFoldDB" id="A0AAE3SGN2"/>
<evidence type="ECO:0000256" key="3">
    <source>
        <dbReference type="ARBA" id="ARBA00012590"/>
    </source>
</evidence>
<proteinExistence type="inferred from homology"/>